<dbReference type="GO" id="GO:0030288">
    <property type="term" value="C:outer membrane-bounded periplasmic space"/>
    <property type="evidence" value="ECO:0007669"/>
    <property type="project" value="TreeGrafter"/>
</dbReference>
<keyword evidence="8" id="KW-1185">Reference proteome</keyword>
<evidence type="ECO:0000313" key="7">
    <source>
        <dbReference type="EMBL" id="GEO88134.1"/>
    </source>
</evidence>
<name>A0A512HRQ5_9ACTN</name>
<gene>
    <name evidence="7" type="ORF">AFL01nite_04610</name>
</gene>
<dbReference type="PANTHER" id="PTHR30532:SF28">
    <property type="entry name" value="PETROBACTIN-BINDING PROTEIN YCLQ"/>
    <property type="match status" value="1"/>
</dbReference>
<comment type="subcellular location">
    <subcellularLocation>
        <location evidence="1">Cell envelope</location>
    </subcellularLocation>
</comment>
<comment type="caution">
    <text evidence="7">The sequence shown here is derived from an EMBL/GenBank/DDBJ whole genome shotgun (WGS) entry which is preliminary data.</text>
</comment>
<proteinExistence type="inferred from homology"/>
<dbReference type="InterPro" id="IPR051313">
    <property type="entry name" value="Bact_iron-sidero_bind"/>
</dbReference>
<organism evidence="7 8">
    <name type="scientific">Aeromicrobium flavum</name>
    <dbReference type="NCBI Taxonomy" id="416568"/>
    <lineage>
        <taxon>Bacteria</taxon>
        <taxon>Bacillati</taxon>
        <taxon>Actinomycetota</taxon>
        <taxon>Actinomycetes</taxon>
        <taxon>Propionibacteriales</taxon>
        <taxon>Nocardioidaceae</taxon>
        <taxon>Aeromicrobium</taxon>
    </lineage>
</organism>
<dbReference type="PROSITE" id="PS51257">
    <property type="entry name" value="PROKAR_LIPOPROTEIN"/>
    <property type="match status" value="1"/>
</dbReference>
<dbReference type="Pfam" id="PF01497">
    <property type="entry name" value="Peripla_BP_2"/>
    <property type="match status" value="1"/>
</dbReference>
<dbReference type="PANTHER" id="PTHR30532">
    <property type="entry name" value="IRON III DICITRATE-BINDING PERIPLASMIC PROTEIN"/>
    <property type="match status" value="1"/>
</dbReference>
<feature type="domain" description="Fe/B12 periplasmic-binding" evidence="6">
    <location>
        <begin position="55"/>
        <end position="320"/>
    </location>
</feature>
<keyword evidence="4 5" id="KW-0732">Signal</keyword>
<evidence type="ECO:0000313" key="8">
    <source>
        <dbReference type="Proteomes" id="UP000321769"/>
    </source>
</evidence>
<evidence type="ECO:0000256" key="1">
    <source>
        <dbReference type="ARBA" id="ARBA00004196"/>
    </source>
</evidence>
<reference evidence="7 8" key="1">
    <citation type="submission" date="2019-07" db="EMBL/GenBank/DDBJ databases">
        <title>Whole genome shotgun sequence of Aeromicrobium flavum NBRC 107625.</title>
        <authorList>
            <person name="Hosoyama A."/>
            <person name="Uohara A."/>
            <person name="Ohji S."/>
            <person name="Ichikawa N."/>
        </authorList>
    </citation>
    <scope>NUCLEOTIDE SEQUENCE [LARGE SCALE GENOMIC DNA]</scope>
    <source>
        <strain evidence="7 8">NBRC 107625</strain>
    </source>
</reference>
<protein>
    <submittedName>
        <fullName evidence="7">Iron ABC transporter substrate-binding protein</fullName>
    </submittedName>
</protein>
<accession>A0A512HRQ5</accession>
<feature type="signal peptide" evidence="5">
    <location>
        <begin position="1"/>
        <end position="24"/>
    </location>
</feature>
<feature type="chain" id="PRO_5039342370" evidence="5">
    <location>
        <begin position="25"/>
        <end position="320"/>
    </location>
</feature>
<dbReference type="AlphaFoldDB" id="A0A512HRQ5"/>
<evidence type="ECO:0000256" key="4">
    <source>
        <dbReference type="ARBA" id="ARBA00022729"/>
    </source>
</evidence>
<evidence type="ECO:0000256" key="3">
    <source>
        <dbReference type="ARBA" id="ARBA00022448"/>
    </source>
</evidence>
<dbReference type="SUPFAM" id="SSF53807">
    <property type="entry name" value="Helical backbone' metal receptor"/>
    <property type="match status" value="1"/>
</dbReference>
<evidence type="ECO:0000256" key="2">
    <source>
        <dbReference type="ARBA" id="ARBA00008814"/>
    </source>
</evidence>
<dbReference type="EMBL" id="BJZQ01000001">
    <property type="protein sequence ID" value="GEO88134.1"/>
    <property type="molecule type" value="Genomic_DNA"/>
</dbReference>
<dbReference type="Proteomes" id="UP000321769">
    <property type="component" value="Unassembled WGS sequence"/>
</dbReference>
<dbReference type="InterPro" id="IPR033870">
    <property type="entry name" value="FatB"/>
</dbReference>
<evidence type="ECO:0000256" key="5">
    <source>
        <dbReference type="SAM" id="SignalP"/>
    </source>
</evidence>
<sequence>MTLHRHLTAVLALPLLGLALSACANENEAASGGDTKTITVTDALGEEEVPLNPKSVVVFDMGVLDTLDTLGVDAVTGVAKGGATPSYLKKYAGDDYLAVGDLFEPDLEAIPRAKPDLIIVGGRSAAMHDTLEKNFDGVPVLDMSVDENAYLESSRKNILTLASIFEEEQQAEKILAGYDDRIAAVKKQAGGAGKGLVLLTSGGEVTAYSLNSRFGFVHDVFGVTPVTGELGDTESRHGEAVSFEYIRKANPDLLYVVDRDAAIGEEGKSAEEILDNALVKKTSAWKNEKVTYVDAEAWYIVVGGLTSLGTLIDDIEKSLA</sequence>
<dbReference type="RefSeq" id="WP_146825463.1">
    <property type="nucleotide sequence ID" value="NZ_BAAAYQ010000001.1"/>
</dbReference>
<dbReference type="GO" id="GO:1901678">
    <property type="term" value="P:iron coordination entity transport"/>
    <property type="evidence" value="ECO:0007669"/>
    <property type="project" value="UniProtKB-ARBA"/>
</dbReference>
<dbReference type="InterPro" id="IPR002491">
    <property type="entry name" value="ABC_transptr_periplasmic_BD"/>
</dbReference>
<dbReference type="CDD" id="cd01140">
    <property type="entry name" value="FatB"/>
    <property type="match status" value="1"/>
</dbReference>
<dbReference type="Gene3D" id="3.40.50.1980">
    <property type="entry name" value="Nitrogenase molybdenum iron protein domain"/>
    <property type="match status" value="2"/>
</dbReference>
<dbReference type="PROSITE" id="PS50983">
    <property type="entry name" value="FE_B12_PBP"/>
    <property type="match status" value="1"/>
</dbReference>
<evidence type="ECO:0000259" key="6">
    <source>
        <dbReference type="PROSITE" id="PS50983"/>
    </source>
</evidence>
<dbReference type="OrthoDB" id="9793175at2"/>
<comment type="similarity">
    <text evidence="2">Belongs to the bacterial solute-binding protein 8 family.</text>
</comment>
<keyword evidence="3" id="KW-0813">Transport</keyword>